<keyword evidence="2" id="KW-1185">Reference proteome</keyword>
<dbReference type="EMBL" id="JAOZEV010000026">
    <property type="protein sequence ID" value="MCV9934543.1"/>
    <property type="molecule type" value="Genomic_DNA"/>
</dbReference>
<protein>
    <submittedName>
        <fullName evidence="1">Uncharacterized protein</fullName>
    </submittedName>
</protein>
<proteinExistence type="predicted"/>
<sequence>MVKEKQIAVAKEYLAGKTLKGIWVNSEGELFSSEDLAKKSDEDAEFVKNTKGDETSKKELSEEDLKLLEDTELTKENYQVMASLIKAFEIKTTDKKAETFIEALTQFKESLKTV</sequence>
<gene>
    <name evidence="1" type="ORF">OIU80_19860</name>
</gene>
<dbReference type="Proteomes" id="UP001151133">
    <property type="component" value="Unassembled WGS sequence"/>
</dbReference>
<evidence type="ECO:0000313" key="1">
    <source>
        <dbReference type="EMBL" id="MCV9934543.1"/>
    </source>
</evidence>
<dbReference type="RefSeq" id="WP_264288712.1">
    <property type="nucleotide sequence ID" value="NZ_JAOZEV010000026.1"/>
</dbReference>
<evidence type="ECO:0000313" key="2">
    <source>
        <dbReference type="Proteomes" id="UP001151133"/>
    </source>
</evidence>
<name>A0A9X3CAE3_9FLAO</name>
<dbReference type="AlphaFoldDB" id="A0A9X3CAE3"/>
<accession>A0A9X3CAE3</accession>
<reference evidence="1" key="1">
    <citation type="submission" date="2022-10" db="EMBL/GenBank/DDBJ databases">
        <title>Two novel species of Flavobacterium.</title>
        <authorList>
            <person name="Liu Q."/>
            <person name="Xin Y.-H."/>
        </authorList>
    </citation>
    <scope>NUCLEOTIDE SEQUENCE</scope>
    <source>
        <strain evidence="1">LS1R47</strain>
    </source>
</reference>
<comment type="caution">
    <text evidence="1">The sequence shown here is derived from an EMBL/GenBank/DDBJ whole genome shotgun (WGS) entry which is preliminary data.</text>
</comment>
<organism evidence="1 2">
    <name type="scientific">Flavobacterium frigoritolerans</name>
    <dbReference type="NCBI Taxonomy" id="2987686"/>
    <lineage>
        <taxon>Bacteria</taxon>
        <taxon>Pseudomonadati</taxon>
        <taxon>Bacteroidota</taxon>
        <taxon>Flavobacteriia</taxon>
        <taxon>Flavobacteriales</taxon>
        <taxon>Flavobacteriaceae</taxon>
        <taxon>Flavobacterium</taxon>
    </lineage>
</organism>